<evidence type="ECO:0000256" key="1">
    <source>
        <dbReference type="SAM" id="MobiDB-lite"/>
    </source>
</evidence>
<protein>
    <submittedName>
        <fullName evidence="2">Uncharacterized protein</fullName>
    </submittedName>
</protein>
<accession>A0AAD7J3Y0</accession>
<dbReference type="AlphaFoldDB" id="A0AAD7J3Y0"/>
<reference evidence="2" key="1">
    <citation type="submission" date="2023-03" db="EMBL/GenBank/DDBJ databases">
        <title>Massive genome expansion in bonnet fungi (Mycena s.s.) driven by repeated elements and novel gene families across ecological guilds.</title>
        <authorList>
            <consortium name="Lawrence Berkeley National Laboratory"/>
            <person name="Harder C.B."/>
            <person name="Miyauchi S."/>
            <person name="Viragh M."/>
            <person name="Kuo A."/>
            <person name="Thoen E."/>
            <person name="Andreopoulos B."/>
            <person name="Lu D."/>
            <person name="Skrede I."/>
            <person name="Drula E."/>
            <person name="Henrissat B."/>
            <person name="Morin E."/>
            <person name="Kohler A."/>
            <person name="Barry K."/>
            <person name="LaButti K."/>
            <person name="Morin E."/>
            <person name="Salamov A."/>
            <person name="Lipzen A."/>
            <person name="Mereny Z."/>
            <person name="Hegedus B."/>
            <person name="Baldrian P."/>
            <person name="Stursova M."/>
            <person name="Weitz H."/>
            <person name="Taylor A."/>
            <person name="Grigoriev I.V."/>
            <person name="Nagy L.G."/>
            <person name="Martin F."/>
            <person name="Kauserud H."/>
        </authorList>
    </citation>
    <scope>NUCLEOTIDE SEQUENCE</scope>
    <source>
        <strain evidence="2">CBHHK188m</strain>
    </source>
</reference>
<evidence type="ECO:0000313" key="2">
    <source>
        <dbReference type="EMBL" id="KAJ7755301.1"/>
    </source>
</evidence>
<feature type="compositionally biased region" description="Polar residues" evidence="1">
    <location>
        <begin position="1"/>
        <end position="19"/>
    </location>
</feature>
<evidence type="ECO:0000313" key="3">
    <source>
        <dbReference type="Proteomes" id="UP001215280"/>
    </source>
</evidence>
<feature type="region of interest" description="Disordered" evidence="1">
    <location>
        <begin position="1"/>
        <end position="111"/>
    </location>
</feature>
<dbReference type="Proteomes" id="UP001215280">
    <property type="component" value="Unassembled WGS sequence"/>
</dbReference>
<comment type="caution">
    <text evidence="2">The sequence shown here is derived from an EMBL/GenBank/DDBJ whole genome shotgun (WGS) entry which is preliminary data.</text>
</comment>
<keyword evidence="3" id="KW-1185">Reference proteome</keyword>
<name>A0AAD7J3Y0_9AGAR</name>
<feature type="compositionally biased region" description="Polar residues" evidence="1">
    <location>
        <begin position="50"/>
        <end position="70"/>
    </location>
</feature>
<proteinExistence type="predicted"/>
<dbReference type="EMBL" id="JARJLG010000064">
    <property type="protein sequence ID" value="KAJ7755301.1"/>
    <property type="molecule type" value="Genomic_DNA"/>
</dbReference>
<organism evidence="2 3">
    <name type="scientific">Mycena maculata</name>
    <dbReference type="NCBI Taxonomy" id="230809"/>
    <lineage>
        <taxon>Eukaryota</taxon>
        <taxon>Fungi</taxon>
        <taxon>Dikarya</taxon>
        <taxon>Basidiomycota</taxon>
        <taxon>Agaricomycotina</taxon>
        <taxon>Agaricomycetes</taxon>
        <taxon>Agaricomycetidae</taxon>
        <taxon>Agaricales</taxon>
        <taxon>Marasmiineae</taxon>
        <taxon>Mycenaceae</taxon>
        <taxon>Mycena</taxon>
    </lineage>
</organism>
<sequence>MDFLLETSQLLEASQSGSESGMDLDAVGSSQPFQDGEEDLGPLDHKKRNISPQGSPSSLAPSDANSSYSRQARLVRRAPPVKPGSLPLLPSMQGPTRPRSQLVRHCTSGPSPSTLRALEIEWKREQAREKAWHIVKKIKALATATA</sequence>
<gene>
    <name evidence="2" type="ORF">DFH07DRAFT_773416</name>
</gene>